<sequence length="380" mass="40268">MEKKPFQTTNVVLLSFSHFVHDIYTSFLAPLLPLIIDKLSISLGQAGVLSTMLQLPALLNPLIGALVDKKRLARWLVILTPSLTAVPMSLVGNVDSFAALLFLFLLAGTSVALFHVPAPVLICQASGNQVGRGMSFYMAGGEAARMLGPLIGVGFVSLFGLDHFYPVMLFAIATSILLFLKLAPVEITPPPAKKATFSSAFTILGPVLVPLAGILSARAFMHSAMAVFLPVFVERQTGNLWLAGSALACYEAMGVVGVLTSGTLSDRMGKRRILFIALAAAPVTLLGFVMSTGVIRFTMLLLTGFFILSTTPVMLAVVQKAGKESPAAANGLFMMVSFVVRSFTIVAVGIIGDHTGLETMYVISALAGFCALPFLAKLKV</sequence>
<feature type="transmembrane region" description="Helical" evidence="4">
    <location>
        <begin position="197"/>
        <end position="220"/>
    </location>
</feature>
<feature type="transmembrane region" description="Helical" evidence="4">
    <location>
        <begin position="273"/>
        <end position="291"/>
    </location>
</feature>
<keyword evidence="1 4" id="KW-0812">Transmembrane</keyword>
<dbReference type="CDD" id="cd17478">
    <property type="entry name" value="MFS_FsR"/>
    <property type="match status" value="1"/>
</dbReference>
<feature type="transmembrane region" description="Helical" evidence="4">
    <location>
        <begin position="330"/>
        <end position="352"/>
    </location>
</feature>
<dbReference type="Pfam" id="PF07690">
    <property type="entry name" value="MFS_1"/>
    <property type="match status" value="1"/>
</dbReference>
<feature type="transmembrane region" description="Helical" evidence="4">
    <location>
        <begin position="42"/>
        <end position="60"/>
    </location>
</feature>
<dbReference type="InterPro" id="IPR011701">
    <property type="entry name" value="MFS"/>
</dbReference>
<dbReference type="PROSITE" id="PS50850">
    <property type="entry name" value="MFS"/>
    <property type="match status" value="1"/>
</dbReference>
<proteinExistence type="predicted"/>
<dbReference type="Proteomes" id="UP000000442">
    <property type="component" value="Chromosome"/>
</dbReference>
<dbReference type="OrthoDB" id="9770492at2"/>
<evidence type="ECO:0000313" key="6">
    <source>
        <dbReference type="EMBL" id="ACN13795.1"/>
    </source>
</evidence>
<name>C0QJ05_DESAH</name>
<dbReference type="SUPFAM" id="SSF103473">
    <property type="entry name" value="MFS general substrate transporter"/>
    <property type="match status" value="1"/>
</dbReference>
<dbReference type="GO" id="GO:0022857">
    <property type="term" value="F:transmembrane transporter activity"/>
    <property type="evidence" value="ECO:0007669"/>
    <property type="project" value="InterPro"/>
</dbReference>
<feature type="transmembrane region" description="Helical" evidence="4">
    <location>
        <begin position="240"/>
        <end position="261"/>
    </location>
</feature>
<dbReference type="InterPro" id="IPR036259">
    <property type="entry name" value="MFS_trans_sf"/>
</dbReference>
<dbReference type="STRING" id="177437.HRM2_06810"/>
<dbReference type="eggNOG" id="COG2814">
    <property type="taxonomic scope" value="Bacteria"/>
</dbReference>
<dbReference type="GO" id="GO:0005886">
    <property type="term" value="C:plasma membrane"/>
    <property type="evidence" value="ECO:0007669"/>
    <property type="project" value="TreeGrafter"/>
</dbReference>
<feature type="transmembrane region" description="Helical" evidence="4">
    <location>
        <begin position="97"/>
        <end position="122"/>
    </location>
</feature>
<dbReference type="PANTHER" id="PTHR43129:SF1">
    <property type="entry name" value="FOSMIDOMYCIN RESISTANCE PROTEIN"/>
    <property type="match status" value="1"/>
</dbReference>
<feature type="transmembrane region" description="Helical" evidence="4">
    <location>
        <begin position="297"/>
        <end position="318"/>
    </location>
</feature>
<dbReference type="Gene3D" id="1.20.1250.20">
    <property type="entry name" value="MFS general substrate transporter like domains"/>
    <property type="match status" value="1"/>
</dbReference>
<evidence type="ECO:0000256" key="4">
    <source>
        <dbReference type="SAM" id="Phobius"/>
    </source>
</evidence>
<feature type="transmembrane region" description="Helical" evidence="4">
    <location>
        <begin position="358"/>
        <end position="376"/>
    </location>
</feature>
<organism evidence="6 7">
    <name type="scientific">Desulforapulum autotrophicum (strain ATCC 43914 / DSM 3382 / VKM B-1955 / HRM2)</name>
    <name type="common">Desulfobacterium autotrophicum</name>
    <dbReference type="NCBI Taxonomy" id="177437"/>
    <lineage>
        <taxon>Bacteria</taxon>
        <taxon>Pseudomonadati</taxon>
        <taxon>Thermodesulfobacteriota</taxon>
        <taxon>Desulfobacteria</taxon>
        <taxon>Desulfobacterales</taxon>
        <taxon>Desulfobacteraceae</taxon>
        <taxon>Desulforapulum</taxon>
    </lineage>
</organism>
<dbReference type="AlphaFoldDB" id="C0QJ05"/>
<feature type="transmembrane region" description="Helical" evidence="4">
    <location>
        <begin position="72"/>
        <end position="91"/>
    </location>
</feature>
<feature type="transmembrane region" description="Helical" evidence="4">
    <location>
        <begin position="12"/>
        <end position="36"/>
    </location>
</feature>
<reference evidence="6 7" key="1">
    <citation type="journal article" date="2009" name="Environ. Microbiol.">
        <title>Genome sequence of Desulfobacterium autotrophicum HRM2, a marine sulfate reducer oxidizing organic carbon completely to carbon dioxide.</title>
        <authorList>
            <person name="Strittmatter A.W."/>
            <person name="Liesegang H."/>
            <person name="Rabus R."/>
            <person name="Decker I."/>
            <person name="Amann J."/>
            <person name="Andres S."/>
            <person name="Henne A."/>
            <person name="Fricke W.F."/>
            <person name="Martinez-Arias R."/>
            <person name="Bartels D."/>
            <person name="Goesmann A."/>
            <person name="Krause L."/>
            <person name="Puehler A."/>
            <person name="Klenk H.P."/>
            <person name="Richter M."/>
            <person name="Schuler M."/>
            <person name="Gloeckner F.O."/>
            <person name="Meyerdierks A."/>
            <person name="Gottschalk G."/>
            <person name="Amann R."/>
        </authorList>
    </citation>
    <scope>NUCLEOTIDE SEQUENCE [LARGE SCALE GENOMIC DNA]</scope>
    <source>
        <strain evidence="7">ATCC 43914 / DSM 3382 / HRM2</strain>
    </source>
</reference>
<dbReference type="RefSeq" id="WP_012663043.1">
    <property type="nucleotide sequence ID" value="NC_012108.1"/>
</dbReference>
<dbReference type="InterPro" id="IPR020846">
    <property type="entry name" value="MFS_dom"/>
</dbReference>
<evidence type="ECO:0000256" key="1">
    <source>
        <dbReference type="ARBA" id="ARBA00022692"/>
    </source>
</evidence>
<dbReference type="KEGG" id="dat:HRM2_06810"/>
<evidence type="ECO:0000313" key="7">
    <source>
        <dbReference type="Proteomes" id="UP000000442"/>
    </source>
</evidence>
<feature type="transmembrane region" description="Helical" evidence="4">
    <location>
        <begin position="167"/>
        <end position="185"/>
    </location>
</feature>
<protein>
    <submittedName>
        <fullName evidence="6">Membrane efflux protein (Permease)</fullName>
    </submittedName>
</protein>
<keyword evidence="7" id="KW-1185">Reference proteome</keyword>
<evidence type="ECO:0000256" key="3">
    <source>
        <dbReference type="ARBA" id="ARBA00023136"/>
    </source>
</evidence>
<dbReference type="EMBL" id="CP001087">
    <property type="protein sequence ID" value="ACN13795.1"/>
    <property type="molecule type" value="Genomic_DNA"/>
</dbReference>
<keyword evidence="3 4" id="KW-0472">Membrane</keyword>
<keyword evidence="2 4" id="KW-1133">Transmembrane helix</keyword>
<feature type="transmembrane region" description="Helical" evidence="4">
    <location>
        <begin position="143"/>
        <end position="161"/>
    </location>
</feature>
<feature type="domain" description="Major facilitator superfamily (MFS) profile" evidence="5">
    <location>
        <begin position="10"/>
        <end position="380"/>
    </location>
</feature>
<accession>C0QJ05</accession>
<dbReference type="PANTHER" id="PTHR43129">
    <property type="entry name" value="FOSMIDOMYCIN RESISTANCE PROTEIN"/>
    <property type="match status" value="1"/>
</dbReference>
<evidence type="ECO:0000256" key="2">
    <source>
        <dbReference type="ARBA" id="ARBA00022989"/>
    </source>
</evidence>
<dbReference type="HOGENOM" id="CLU_040537_1_1_7"/>
<gene>
    <name evidence="6" type="ordered locus">HRM2_06810</name>
</gene>
<evidence type="ECO:0000259" key="5">
    <source>
        <dbReference type="PROSITE" id="PS50850"/>
    </source>
</evidence>